<dbReference type="Gene3D" id="1.10.10.10">
    <property type="entry name" value="Winged helix-like DNA-binding domain superfamily/Winged helix DNA-binding domain"/>
    <property type="match status" value="1"/>
</dbReference>
<dbReference type="EMBL" id="QFFJ01000003">
    <property type="protein sequence ID" value="RBL88128.1"/>
    <property type="molecule type" value="Genomic_DNA"/>
</dbReference>
<dbReference type="InterPro" id="IPR036388">
    <property type="entry name" value="WH-like_DNA-bd_sf"/>
</dbReference>
<name>A0A365XPT1_9BACT</name>
<comment type="similarity">
    <text evidence="1">Belongs to the sigma-70 factor family. ECF subfamily.</text>
</comment>
<dbReference type="InterPro" id="IPR013324">
    <property type="entry name" value="RNA_pol_sigma_r3/r4-like"/>
</dbReference>
<keyword evidence="8" id="KW-1185">Reference proteome</keyword>
<evidence type="ECO:0000256" key="4">
    <source>
        <dbReference type="ARBA" id="ARBA00023163"/>
    </source>
</evidence>
<dbReference type="AlphaFoldDB" id="A0A365XPT1"/>
<dbReference type="InterPro" id="IPR013325">
    <property type="entry name" value="RNA_pol_sigma_r2"/>
</dbReference>
<dbReference type="InterPro" id="IPR007627">
    <property type="entry name" value="RNA_pol_sigma70_r2"/>
</dbReference>
<evidence type="ECO:0000259" key="6">
    <source>
        <dbReference type="Pfam" id="PF08281"/>
    </source>
</evidence>
<accession>A0A365XPT1</accession>
<dbReference type="InterPro" id="IPR014284">
    <property type="entry name" value="RNA_pol_sigma-70_dom"/>
</dbReference>
<protein>
    <submittedName>
        <fullName evidence="7">Sigma-70 family RNA polymerase sigma factor</fullName>
    </submittedName>
</protein>
<dbReference type="GO" id="GO:0006352">
    <property type="term" value="P:DNA-templated transcription initiation"/>
    <property type="evidence" value="ECO:0007669"/>
    <property type="project" value="InterPro"/>
</dbReference>
<organism evidence="7 8">
    <name type="scientific">Chitinophaga flava</name>
    <dbReference type="NCBI Taxonomy" id="2259036"/>
    <lineage>
        <taxon>Bacteria</taxon>
        <taxon>Pseudomonadati</taxon>
        <taxon>Bacteroidota</taxon>
        <taxon>Chitinophagia</taxon>
        <taxon>Chitinophagales</taxon>
        <taxon>Chitinophagaceae</taxon>
        <taxon>Chitinophaga</taxon>
    </lineage>
</organism>
<dbReference type="InterPro" id="IPR039425">
    <property type="entry name" value="RNA_pol_sigma-70-like"/>
</dbReference>
<feature type="domain" description="RNA polymerase sigma factor 70 region 4 type 2" evidence="6">
    <location>
        <begin position="127"/>
        <end position="178"/>
    </location>
</feature>
<evidence type="ECO:0000313" key="8">
    <source>
        <dbReference type="Proteomes" id="UP000253410"/>
    </source>
</evidence>
<comment type="caution">
    <text evidence="7">The sequence shown here is derived from an EMBL/GenBank/DDBJ whole genome shotgun (WGS) entry which is preliminary data.</text>
</comment>
<dbReference type="SUPFAM" id="SSF88659">
    <property type="entry name" value="Sigma3 and sigma4 domains of RNA polymerase sigma factors"/>
    <property type="match status" value="1"/>
</dbReference>
<dbReference type="SUPFAM" id="SSF88946">
    <property type="entry name" value="Sigma2 domain of RNA polymerase sigma factors"/>
    <property type="match status" value="1"/>
</dbReference>
<evidence type="ECO:0000256" key="2">
    <source>
        <dbReference type="ARBA" id="ARBA00023015"/>
    </source>
</evidence>
<dbReference type="Pfam" id="PF04542">
    <property type="entry name" value="Sigma70_r2"/>
    <property type="match status" value="1"/>
</dbReference>
<proteinExistence type="inferred from homology"/>
<evidence type="ECO:0000259" key="5">
    <source>
        <dbReference type="Pfam" id="PF04542"/>
    </source>
</evidence>
<dbReference type="NCBIfam" id="TIGR02937">
    <property type="entry name" value="sigma70-ECF"/>
    <property type="match status" value="1"/>
</dbReference>
<dbReference type="Pfam" id="PF08281">
    <property type="entry name" value="Sigma70_r4_2"/>
    <property type="match status" value="1"/>
</dbReference>
<dbReference type="PANTHER" id="PTHR43133">
    <property type="entry name" value="RNA POLYMERASE ECF-TYPE SIGMA FACTO"/>
    <property type="match status" value="1"/>
</dbReference>
<evidence type="ECO:0000313" key="7">
    <source>
        <dbReference type="EMBL" id="RBL88128.1"/>
    </source>
</evidence>
<reference evidence="7 8" key="1">
    <citation type="submission" date="2018-05" db="EMBL/GenBank/DDBJ databases">
        <title>Chitinophaga sp. K3CV102501T nov., isolated from isolated from a monsoon evergreen broad-leaved forest soil.</title>
        <authorList>
            <person name="Lv Y."/>
        </authorList>
    </citation>
    <scope>NUCLEOTIDE SEQUENCE [LARGE SCALE GENOMIC DNA]</scope>
    <source>
        <strain evidence="7 8">GDMCC 1.1325</strain>
    </source>
</reference>
<keyword evidence="2" id="KW-0805">Transcription regulation</keyword>
<evidence type="ECO:0000256" key="3">
    <source>
        <dbReference type="ARBA" id="ARBA00023082"/>
    </source>
</evidence>
<dbReference type="GO" id="GO:0016987">
    <property type="term" value="F:sigma factor activity"/>
    <property type="evidence" value="ECO:0007669"/>
    <property type="project" value="UniProtKB-KW"/>
</dbReference>
<sequence>MENNELSEDQGRWLALQTGDKEALAYFFNTFMGSLYNYGLKFTQDEDVIEDTIQDLFIRLWDTRKRLSLPASVRNYLFKAFRNLLFRKLSRAEKTSRYASQYIFLDIEYSAETNHINAELQIARDKRLETALQKLPVRQKEAIYLRFYENASYEEIAQIMGTTVKACYKNVFRALSCLRETLITVITYLFFRLFFLN</sequence>
<keyword evidence="3" id="KW-0731">Sigma factor</keyword>
<dbReference type="GO" id="GO:0003677">
    <property type="term" value="F:DNA binding"/>
    <property type="evidence" value="ECO:0007669"/>
    <property type="project" value="InterPro"/>
</dbReference>
<dbReference type="PANTHER" id="PTHR43133:SF46">
    <property type="entry name" value="RNA POLYMERASE SIGMA-70 FACTOR ECF SUBFAMILY"/>
    <property type="match status" value="1"/>
</dbReference>
<keyword evidence="4" id="KW-0804">Transcription</keyword>
<dbReference type="CDD" id="cd06171">
    <property type="entry name" value="Sigma70_r4"/>
    <property type="match status" value="1"/>
</dbReference>
<gene>
    <name evidence="7" type="ORF">DF182_31910</name>
</gene>
<dbReference type="RefSeq" id="WP_113619955.1">
    <property type="nucleotide sequence ID" value="NZ_QFFJ01000003.1"/>
</dbReference>
<evidence type="ECO:0000256" key="1">
    <source>
        <dbReference type="ARBA" id="ARBA00010641"/>
    </source>
</evidence>
<dbReference type="OrthoDB" id="9150024at2"/>
<dbReference type="Gene3D" id="1.10.1740.10">
    <property type="match status" value="1"/>
</dbReference>
<dbReference type="Proteomes" id="UP000253410">
    <property type="component" value="Unassembled WGS sequence"/>
</dbReference>
<feature type="domain" description="RNA polymerase sigma-70 region 2" evidence="5">
    <location>
        <begin position="29"/>
        <end position="93"/>
    </location>
</feature>
<dbReference type="InterPro" id="IPR013249">
    <property type="entry name" value="RNA_pol_sigma70_r4_t2"/>
</dbReference>